<evidence type="ECO:0000313" key="2">
    <source>
        <dbReference type="Proteomes" id="UP001488805"/>
    </source>
</evidence>
<name>A0AAW1G055_ZOAVI</name>
<dbReference type="AlphaFoldDB" id="A0AAW1G055"/>
<organism evidence="1 2">
    <name type="scientific">Zoarces viviparus</name>
    <name type="common">Viviparous eelpout</name>
    <name type="synonym">Blennius viviparus</name>
    <dbReference type="NCBI Taxonomy" id="48416"/>
    <lineage>
        <taxon>Eukaryota</taxon>
        <taxon>Metazoa</taxon>
        <taxon>Chordata</taxon>
        <taxon>Craniata</taxon>
        <taxon>Vertebrata</taxon>
        <taxon>Euteleostomi</taxon>
        <taxon>Actinopterygii</taxon>
        <taxon>Neopterygii</taxon>
        <taxon>Teleostei</taxon>
        <taxon>Neoteleostei</taxon>
        <taxon>Acanthomorphata</taxon>
        <taxon>Eupercaria</taxon>
        <taxon>Perciformes</taxon>
        <taxon>Cottioidei</taxon>
        <taxon>Zoarcales</taxon>
        <taxon>Zoarcidae</taxon>
        <taxon>Zoarcinae</taxon>
        <taxon>Zoarces</taxon>
    </lineage>
</organism>
<gene>
    <name evidence="1" type="ORF">VZT92_002631</name>
</gene>
<sequence>MGLLKHPSLPVWWDSMQKHTAFRLRGSGPILVVVKGVTGEGEEGSGWLVCPLGAPGFWMEDGSHRTRSQ</sequence>
<dbReference type="EMBL" id="JBCEZU010000013">
    <property type="protein sequence ID" value="KAK9540162.1"/>
    <property type="molecule type" value="Genomic_DNA"/>
</dbReference>
<keyword evidence="2" id="KW-1185">Reference proteome</keyword>
<protein>
    <submittedName>
        <fullName evidence="1">Uncharacterized protein</fullName>
    </submittedName>
</protein>
<reference evidence="1 2" key="1">
    <citation type="journal article" date="2024" name="Genome Biol. Evol.">
        <title>Chromosome-level genome assembly of the viviparous eelpout Zoarces viviparus.</title>
        <authorList>
            <person name="Fuhrmann N."/>
            <person name="Brasseur M.V."/>
            <person name="Bakowski C.E."/>
            <person name="Podsiadlowski L."/>
            <person name="Prost S."/>
            <person name="Krehenwinkel H."/>
            <person name="Mayer C."/>
        </authorList>
    </citation>
    <scope>NUCLEOTIDE SEQUENCE [LARGE SCALE GENOMIC DNA]</scope>
    <source>
        <strain evidence="1">NO-MEL_2022_Ind0_liver</strain>
    </source>
</reference>
<dbReference type="Proteomes" id="UP001488805">
    <property type="component" value="Unassembled WGS sequence"/>
</dbReference>
<proteinExistence type="predicted"/>
<evidence type="ECO:0000313" key="1">
    <source>
        <dbReference type="EMBL" id="KAK9540162.1"/>
    </source>
</evidence>
<accession>A0AAW1G055</accession>
<comment type="caution">
    <text evidence="1">The sequence shown here is derived from an EMBL/GenBank/DDBJ whole genome shotgun (WGS) entry which is preliminary data.</text>
</comment>